<gene>
    <name evidence="1" type="ORF">N0V93_009374</name>
</gene>
<evidence type="ECO:0000313" key="1">
    <source>
        <dbReference type="EMBL" id="KAJ4386477.1"/>
    </source>
</evidence>
<organism evidence="1 2">
    <name type="scientific">Gnomoniopsis smithogilvyi</name>
    <dbReference type="NCBI Taxonomy" id="1191159"/>
    <lineage>
        <taxon>Eukaryota</taxon>
        <taxon>Fungi</taxon>
        <taxon>Dikarya</taxon>
        <taxon>Ascomycota</taxon>
        <taxon>Pezizomycotina</taxon>
        <taxon>Sordariomycetes</taxon>
        <taxon>Sordariomycetidae</taxon>
        <taxon>Diaporthales</taxon>
        <taxon>Gnomoniaceae</taxon>
        <taxon>Gnomoniopsis</taxon>
    </lineage>
</organism>
<name>A0A9W8YJU6_9PEZI</name>
<protein>
    <submittedName>
        <fullName evidence="1">Uncharacterized protein</fullName>
    </submittedName>
</protein>
<dbReference type="Proteomes" id="UP001140453">
    <property type="component" value="Unassembled WGS sequence"/>
</dbReference>
<dbReference type="AlphaFoldDB" id="A0A9W8YJU6"/>
<dbReference type="EMBL" id="JAPEVB010000006">
    <property type="protein sequence ID" value="KAJ4386477.1"/>
    <property type="molecule type" value="Genomic_DNA"/>
</dbReference>
<evidence type="ECO:0000313" key="2">
    <source>
        <dbReference type="Proteomes" id="UP001140453"/>
    </source>
</evidence>
<accession>A0A9W8YJU6</accession>
<sequence length="187" mass="20854">MGKPSKLADLKLVNKYYPPNSNGITNYSYRSPKLDTTFQFELPVGRSSVGSDASVPSMEDDQESIVFPDGDDKSFYHASGAELWDKFWEDPFWEANAKEAKREADGITREHRHESYPALIPSPDESLPKDQYFLGRHVAESGTGHTQGHLLAFPKPNTNTAGSTEPFTPEARHSFAYAIFVVNPGEQ</sequence>
<comment type="caution">
    <text evidence="1">The sequence shown here is derived from an EMBL/GenBank/DDBJ whole genome shotgun (WGS) entry which is preliminary data.</text>
</comment>
<dbReference type="OrthoDB" id="4775454at2759"/>
<proteinExistence type="predicted"/>
<keyword evidence="2" id="KW-1185">Reference proteome</keyword>
<reference evidence="1" key="1">
    <citation type="submission" date="2022-10" db="EMBL/GenBank/DDBJ databases">
        <title>Tapping the CABI collections for fungal endophytes: first genome assemblies for Collariella, Neodidymelliopsis, Ascochyta clinopodiicola, Didymella pomorum, Didymosphaeria variabile, Neocosmospora piperis and Neocucurbitaria cava.</title>
        <authorList>
            <person name="Hill R."/>
        </authorList>
    </citation>
    <scope>NUCLEOTIDE SEQUENCE</scope>
    <source>
        <strain evidence="1">IMI 355082</strain>
    </source>
</reference>